<protein>
    <submittedName>
        <fullName evidence="1">Uncharacterized protein</fullName>
    </submittedName>
</protein>
<dbReference type="Proteomes" id="UP001064489">
    <property type="component" value="Chromosome 10"/>
</dbReference>
<evidence type="ECO:0000313" key="2">
    <source>
        <dbReference type="Proteomes" id="UP001064489"/>
    </source>
</evidence>
<keyword evidence="2" id="KW-1185">Reference proteome</keyword>
<evidence type="ECO:0000313" key="1">
    <source>
        <dbReference type="EMBL" id="KAI9165530.1"/>
    </source>
</evidence>
<comment type="caution">
    <text evidence="1">The sequence shown here is derived from an EMBL/GenBank/DDBJ whole genome shotgun (WGS) entry which is preliminary data.</text>
</comment>
<proteinExistence type="predicted"/>
<gene>
    <name evidence="1" type="ORF">LWI28_015781</name>
</gene>
<dbReference type="AlphaFoldDB" id="A0AAD5IN87"/>
<dbReference type="EMBL" id="JAJSOW010000105">
    <property type="protein sequence ID" value="KAI9165530.1"/>
    <property type="molecule type" value="Genomic_DNA"/>
</dbReference>
<reference evidence="1" key="1">
    <citation type="journal article" date="2022" name="Plant J.">
        <title>Strategies of tolerance reflected in two North American maple genomes.</title>
        <authorList>
            <person name="McEvoy S.L."/>
            <person name="Sezen U.U."/>
            <person name="Trouern-Trend A."/>
            <person name="McMahon S.M."/>
            <person name="Schaberg P.G."/>
            <person name="Yang J."/>
            <person name="Wegrzyn J.L."/>
            <person name="Swenson N.G."/>
        </authorList>
    </citation>
    <scope>NUCLEOTIDE SEQUENCE</scope>
    <source>
        <strain evidence="1">91603</strain>
    </source>
</reference>
<accession>A0AAD5IN87</accession>
<reference evidence="1" key="2">
    <citation type="submission" date="2023-02" db="EMBL/GenBank/DDBJ databases">
        <authorList>
            <person name="Swenson N.G."/>
            <person name="Wegrzyn J.L."/>
            <person name="Mcevoy S.L."/>
        </authorList>
    </citation>
    <scope>NUCLEOTIDE SEQUENCE</scope>
    <source>
        <strain evidence="1">91603</strain>
        <tissue evidence="1">Leaf</tissue>
    </source>
</reference>
<organism evidence="1 2">
    <name type="scientific">Acer negundo</name>
    <name type="common">Box elder</name>
    <dbReference type="NCBI Taxonomy" id="4023"/>
    <lineage>
        <taxon>Eukaryota</taxon>
        <taxon>Viridiplantae</taxon>
        <taxon>Streptophyta</taxon>
        <taxon>Embryophyta</taxon>
        <taxon>Tracheophyta</taxon>
        <taxon>Spermatophyta</taxon>
        <taxon>Magnoliopsida</taxon>
        <taxon>eudicotyledons</taxon>
        <taxon>Gunneridae</taxon>
        <taxon>Pentapetalae</taxon>
        <taxon>rosids</taxon>
        <taxon>malvids</taxon>
        <taxon>Sapindales</taxon>
        <taxon>Sapindaceae</taxon>
        <taxon>Hippocastanoideae</taxon>
        <taxon>Acereae</taxon>
        <taxon>Acer</taxon>
    </lineage>
</organism>
<sequence length="127" mass="14074">MEMDGSKENDDNVFDTGKWKKNNVSTAVHLEKVEGGDNEYFDKVEGDNEVLEKVEGDNEILEKVDGDTEIVHAEVGDTSVLAVLSKDPEYTNILDEDEIEKIINSACLANEIDYACLASDIMSNDVE</sequence>
<name>A0AAD5IN87_ACENE</name>